<keyword evidence="3 12" id="KW-0812">Transmembrane</keyword>
<evidence type="ECO:0000256" key="5">
    <source>
        <dbReference type="ARBA" id="ARBA00022729"/>
    </source>
</evidence>
<dbReference type="Pfam" id="PF04526">
    <property type="entry name" value="DUF568"/>
    <property type="match status" value="1"/>
</dbReference>
<keyword evidence="11" id="KW-0408">Iron</keyword>
<feature type="binding site" description="axial binding residue" evidence="11">
    <location>
        <position position="278"/>
    </location>
    <ligand>
        <name>heme b</name>
        <dbReference type="ChEBI" id="CHEBI:60344"/>
        <label>1</label>
    </ligand>
    <ligandPart>
        <name>Fe</name>
        <dbReference type="ChEBI" id="CHEBI:18248"/>
    </ligandPart>
</feature>
<dbReference type="PROSITE" id="PS51257">
    <property type="entry name" value="PROKAR_LIPOPROTEIN"/>
    <property type="match status" value="1"/>
</dbReference>
<dbReference type="InterPro" id="IPR006593">
    <property type="entry name" value="Cyt_b561/ferric_Rdtase_TM"/>
</dbReference>
<dbReference type="PROSITE" id="PS50939">
    <property type="entry name" value="CYTOCHROME_B561"/>
    <property type="match status" value="1"/>
</dbReference>
<comment type="subcellular location">
    <subcellularLocation>
        <location evidence="1">Membrane</location>
        <topology evidence="1">Multi-pass membrane protein</topology>
    </subcellularLocation>
</comment>
<accession>A0A4S4DSF9</accession>
<evidence type="ECO:0000256" key="8">
    <source>
        <dbReference type="ARBA" id="ARBA00023136"/>
    </source>
</evidence>
<comment type="cofactor">
    <cofactor evidence="10">
        <name>heme b</name>
        <dbReference type="ChEBI" id="CHEBI:60344"/>
    </cofactor>
    <text evidence="10">Binds 2 heme b groups non-covalently.</text>
</comment>
<dbReference type="SMART" id="SM00665">
    <property type="entry name" value="B561"/>
    <property type="match status" value="1"/>
</dbReference>
<comment type="caution">
    <text evidence="16">The sequence shown here is derived from an EMBL/GenBank/DDBJ whole genome shotgun (WGS) entry which is preliminary data.</text>
</comment>
<feature type="transmembrane region" description="Helical" evidence="12">
    <location>
        <begin position="345"/>
        <end position="369"/>
    </location>
</feature>
<evidence type="ECO:0000256" key="4">
    <source>
        <dbReference type="ARBA" id="ARBA00022723"/>
    </source>
</evidence>
<feature type="signal peptide" evidence="13">
    <location>
        <begin position="1"/>
        <end position="23"/>
    </location>
</feature>
<dbReference type="Gene3D" id="1.20.120.1770">
    <property type="match status" value="1"/>
</dbReference>
<dbReference type="AlphaFoldDB" id="A0A4S4DSF9"/>
<dbReference type="CDD" id="cd08760">
    <property type="entry name" value="Cyt_b561_FRRS1_like"/>
    <property type="match status" value="1"/>
</dbReference>
<dbReference type="CDD" id="cd09629">
    <property type="entry name" value="DOMON_CIL1_like"/>
    <property type="match status" value="1"/>
</dbReference>
<dbReference type="Pfam" id="PF03188">
    <property type="entry name" value="Cytochrom_B561"/>
    <property type="match status" value="1"/>
</dbReference>
<evidence type="ECO:0000256" key="1">
    <source>
        <dbReference type="ARBA" id="ARBA00004141"/>
    </source>
</evidence>
<evidence type="ECO:0000256" key="11">
    <source>
        <dbReference type="PIRSR" id="PIRSR037471-1"/>
    </source>
</evidence>
<feature type="chain" id="PRO_5020198071" description="Cytochrome b561 and DOMON domain-containing protein" evidence="13">
    <location>
        <begin position="24"/>
        <end position="401"/>
    </location>
</feature>
<feature type="transmembrane region" description="Helical" evidence="12">
    <location>
        <begin position="310"/>
        <end position="333"/>
    </location>
</feature>
<dbReference type="PIRSF" id="PIRSF037471">
    <property type="entry name" value="UCP037471"/>
    <property type="match status" value="1"/>
</dbReference>
<evidence type="ECO:0000256" key="9">
    <source>
        <dbReference type="ARBA" id="ARBA00053871"/>
    </source>
</evidence>
<keyword evidence="8 10" id="KW-0472">Membrane</keyword>
<dbReference type="PROSITE" id="PS50836">
    <property type="entry name" value="DOMON"/>
    <property type="match status" value="1"/>
</dbReference>
<feature type="binding site" description="axial binding residue" evidence="11">
    <location>
        <position position="314"/>
    </location>
    <ligand>
        <name>heme b</name>
        <dbReference type="ChEBI" id="CHEBI:60344"/>
        <label>1</label>
    </ligand>
    <ligandPart>
        <name>Fe</name>
        <dbReference type="ChEBI" id="CHEBI:18248"/>
    </ligandPart>
</feature>
<keyword evidence="7 12" id="KW-1133">Transmembrane helix</keyword>
<name>A0A4S4DSF9_CAMSN</name>
<dbReference type="STRING" id="542762.A0A4S4DSF9"/>
<keyword evidence="17" id="KW-1185">Reference proteome</keyword>
<evidence type="ECO:0000256" key="2">
    <source>
        <dbReference type="ARBA" id="ARBA00022448"/>
    </source>
</evidence>
<proteinExistence type="predicted"/>
<feature type="transmembrane region" description="Helical" evidence="12">
    <location>
        <begin position="208"/>
        <end position="228"/>
    </location>
</feature>
<keyword evidence="4 11" id="KW-0479">Metal-binding</keyword>
<comment type="function">
    <text evidence="9">May act as a catecholamine-responsive trans-membrane electron transporter.</text>
</comment>
<sequence>MAKMFRLMLLCSVLLALFLSSSAQSCAKYAFASNKVFSSCNDLPYLNSFLHWTYNPSSGTVQIAYRHTQITTSNWVAWAINPQSKGMVGSQALVAFQKSDGTMSVYTAPVTSYQTQLQKGDLSFGVSGLSATYSKNEIVIFATLQLANNSGTVNQVWQDGPVKNDAPGMHVTSGPNIQSMASLNFLSGQSGTTGGGGALNSRLKKKNLHGVLNTVSWGMMIPIGVVIARYLKVFKAADPAWFYLHATCQTSAYIIGVVGWATGLQLGAQSPGIQYTAHRTIGIVLFSIATLQVLALFLRPKKEHKYRSYWNIYHHLIGYAIIILGIMNIFRGFNILNPEEKWERAYIIFLVALAAIAAFLEVYTWIVVVKRKKSGGYDKTPHGMNGTNGFNGCGARAQHGV</sequence>
<dbReference type="InterPro" id="IPR017214">
    <property type="entry name" value="UCP037471"/>
</dbReference>
<dbReference type="GO" id="GO:0046872">
    <property type="term" value="F:metal ion binding"/>
    <property type="evidence" value="ECO:0007669"/>
    <property type="project" value="UniProtKB-KW"/>
</dbReference>
<evidence type="ECO:0000256" key="12">
    <source>
        <dbReference type="SAM" id="Phobius"/>
    </source>
</evidence>
<keyword evidence="6 10" id="KW-0249">Electron transport</keyword>
<protein>
    <recommendedName>
        <fullName evidence="10">Cytochrome b561 and DOMON domain-containing protein</fullName>
    </recommendedName>
</protein>
<gene>
    <name evidence="16" type="ORF">TEA_005180</name>
</gene>
<evidence type="ECO:0000313" key="17">
    <source>
        <dbReference type="Proteomes" id="UP000306102"/>
    </source>
</evidence>
<dbReference type="InterPro" id="IPR045265">
    <property type="entry name" value="AIR12_DOMON"/>
</dbReference>
<dbReference type="Proteomes" id="UP000306102">
    <property type="component" value="Unassembled WGS sequence"/>
</dbReference>
<feature type="domain" description="DOMON" evidence="14">
    <location>
        <begin position="46"/>
        <end position="160"/>
    </location>
</feature>
<feature type="binding site" description="axial binding residue" evidence="11">
    <location>
        <position position="245"/>
    </location>
    <ligand>
        <name>heme b</name>
        <dbReference type="ChEBI" id="CHEBI:60344"/>
        <label>1</label>
    </ligand>
    <ligandPart>
        <name>Fe</name>
        <dbReference type="ChEBI" id="CHEBI:18248"/>
    </ligandPart>
</feature>
<dbReference type="EMBL" id="SDRB02010490">
    <property type="protein sequence ID" value="THG06138.1"/>
    <property type="molecule type" value="Genomic_DNA"/>
</dbReference>
<feature type="domain" description="Cytochrome b561" evidence="15">
    <location>
        <begin position="174"/>
        <end position="369"/>
    </location>
</feature>
<evidence type="ECO:0000313" key="16">
    <source>
        <dbReference type="EMBL" id="THG06138.1"/>
    </source>
</evidence>
<feature type="transmembrane region" description="Helical" evidence="12">
    <location>
        <begin position="281"/>
        <end position="298"/>
    </location>
</feature>
<dbReference type="FunFam" id="1.20.120.1770:FF:000007">
    <property type="entry name" value="Cytochrome b561 and DOMON domain-containing protein"/>
    <property type="match status" value="1"/>
</dbReference>
<feature type="transmembrane region" description="Helical" evidence="12">
    <location>
        <begin position="240"/>
        <end position="261"/>
    </location>
</feature>
<feature type="binding site" description="axial binding residue" evidence="11">
    <location>
        <position position="209"/>
    </location>
    <ligand>
        <name>heme b</name>
        <dbReference type="ChEBI" id="CHEBI:60344"/>
        <label>1</label>
    </ligand>
    <ligandPart>
        <name>Fe</name>
        <dbReference type="ChEBI" id="CHEBI:18248"/>
    </ligandPart>
</feature>
<evidence type="ECO:0000259" key="14">
    <source>
        <dbReference type="PROSITE" id="PS50836"/>
    </source>
</evidence>
<dbReference type="InterPro" id="IPR005018">
    <property type="entry name" value="DOMON_domain"/>
</dbReference>
<evidence type="ECO:0000256" key="7">
    <source>
        <dbReference type="ARBA" id="ARBA00022989"/>
    </source>
</evidence>
<dbReference type="PANTHER" id="PTHR23130">
    <property type="entry name" value="CYTOCHROME B561 AND DOMON DOMAIN-CONTAINING PROTEIN"/>
    <property type="match status" value="1"/>
</dbReference>
<dbReference type="PANTHER" id="PTHR23130:SF167">
    <property type="entry name" value="CYTOCHROME B561 AND DOMON DOMAIN-CONTAINING PROTEIN"/>
    <property type="match status" value="1"/>
</dbReference>
<evidence type="ECO:0000256" key="13">
    <source>
        <dbReference type="SAM" id="SignalP"/>
    </source>
</evidence>
<evidence type="ECO:0000256" key="10">
    <source>
        <dbReference type="PIRNR" id="PIRNR037471"/>
    </source>
</evidence>
<evidence type="ECO:0000256" key="3">
    <source>
        <dbReference type="ARBA" id="ARBA00022692"/>
    </source>
</evidence>
<dbReference type="GO" id="GO:0016020">
    <property type="term" value="C:membrane"/>
    <property type="evidence" value="ECO:0007669"/>
    <property type="project" value="UniProtKB-SubCell"/>
</dbReference>
<evidence type="ECO:0000256" key="6">
    <source>
        <dbReference type="ARBA" id="ARBA00022982"/>
    </source>
</evidence>
<keyword evidence="5 13" id="KW-0732">Signal</keyword>
<organism evidence="16 17">
    <name type="scientific">Camellia sinensis var. sinensis</name>
    <name type="common">China tea</name>
    <dbReference type="NCBI Taxonomy" id="542762"/>
    <lineage>
        <taxon>Eukaryota</taxon>
        <taxon>Viridiplantae</taxon>
        <taxon>Streptophyta</taxon>
        <taxon>Embryophyta</taxon>
        <taxon>Tracheophyta</taxon>
        <taxon>Spermatophyta</taxon>
        <taxon>Magnoliopsida</taxon>
        <taxon>eudicotyledons</taxon>
        <taxon>Gunneridae</taxon>
        <taxon>Pentapetalae</taxon>
        <taxon>asterids</taxon>
        <taxon>Ericales</taxon>
        <taxon>Theaceae</taxon>
        <taxon>Camellia</taxon>
    </lineage>
</organism>
<evidence type="ECO:0000259" key="15">
    <source>
        <dbReference type="PROSITE" id="PS50939"/>
    </source>
</evidence>
<reference evidence="16 17" key="1">
    <citation type="journal article" date="2018" name="Proc. Natl. Acad. Sci. U.S.A.">
        <title>Draft genome sequence of Camellia sinensis var. sinensis provides insights into the evolution of the tea genome and tea quality.</title>
        <authorList>
            <person name="Wei C."/>
            <person name="Yang H."/>
            <person name="Wang S."/>
            <person name="Zhao J."/>
            <person name="Liu C."/>
            <person name="Gao L."/>
            <person name="Xia E."/>
            <person name="Lu Y."/>
            <person name="Tai Y."/>
            <person name="She G."/>
            <person name="Sun J."/>
            <person name="Cao H."/>
            <person name="Tong W."/>
            <person name="Gao Q."/>
            <person name="Li Y."/>
            <person name="Deng W."/>
            <person name="Jiang X."/>
            <person name="Wang W."/>
            <person name="Chen Q."/>
            <person name="Zhang S."/>
            <person name="Li H."/>
            <person name="Wu J."/>
            <person name="Wang P."/>
            <person name="Li P."/>
            <person name="Shi C."/>
            <person name="Zheng F."/>
            <person name="Jian J."/>
            <person name="Huang B."/>
            <person name="Shan D."/>
            <person name="Shi M."/>
            <person name="Fang C."/>
            <person name="Yue Y."/>
            <person name="Li F."/>
            <person name="Li D."/>
            <person name="Wei S."/>
            <person name="Han B."/>
            <person name="Jiang C."/>
            <person name="Yin Y."/>
            <person name="Xia T."/>
            <person name="Zhang Z."/>
            <person name="Bennetzen J.L."/>
            <person name="Zhao S."/>
            <person name="Wan X."/>
        </authorList>
    </citation>
    <scope>NUCLEOTIDE SEQUENCE [LARGE SCALE GENOMIC DNA]</scope>
    <source>
        <strain evidence="17">cv. Shuchazao</strain>
        <tissue evidence="16">Leaf</tissue>
    </source>
</reference>
<keyword evidence="2 10" id="KW-0813">Transport</keyword>